<dbReference type="InterPro" id="IPR025705">
    <property type="entry name" value="Beta_hexosaminidase_sua/sub"/>
</dbReference>
<feature type="domain" description="Beta-hexosaminidase eukaryotic type N-terminal" evidence="11">
    <location>
        <begin position="66"/>
        <end position="182"/>
    </location>
</feature>
<evidence type="ECO:0000256" key="2">
    <source>
        <dbReference type="ARBA" id="ARBA00006285"/>
    </source>
</evidence>
<dbReference type="Gene3D" id="3.20.20.80">
    <property type="entry name" value="Glycosidases"/>
    <property type="match status" value="1"/>
</dbReference>
<dbReference type="InterPro" id="IPR017853">
    <property type="entry name" value="GH"/>
</dbReference>
<dbReference type="GO" id="GO:0005886">
    <property type="term" value="C:plasma membrane"/>
    <property type="evidence" value="ECO:0007669"/>
    <property type="project" value="TreeGrafter"/>
</dbReference>
<evidence type="ECO:0000256" key="8">
    <source>
        <dbReference type="PIRSR" id="PIRSR001093-1"/>
    </source>
</evidence>
<evidence type="ECO:0000259" key="11">
    <source>
        <dbReference type="Pfam" id="PF14845"/>
    </source>
</evidence>
<dbReference type="InterPro" id="IPR015883">
    <property type="entry name" value="Glyco_hydro_20_cat"/>
</dbReference>
<feature type="signal peptide" evidence="9">
    <location>
        <begin position="1"/>
        <end position="21"/>
    </location>
</feature>
<evidence type="ECO:0000256" key="5">
    <source>
        <dbReference type="ARBA" id="ARBA00023180"/>
    </source>
</evidence>
<gene>
    <name evidence="12" type="ORF">CHIRRI_LOCUS7535</name>
</gene>
<dbReference type="EMBL" id="OU895878">
    <property type="protein sequence ID" value="CAG9804653.1"/>
    <property type="molecule type" value="Genomic_DNA"/>
</dbReference>
<keyword evidence="5" id="KW-0325">Glycoprotein</keyword>
<reference evidence="12" key="1">
    <citation type="submission" date="2022-01" db="EMBL/GenBank/DDBJ databases">
        <authorList>
            <person name="King R."/>
        </authorList>
    </citation>
    <scope>NUCLEOTIDE SEQUENCE</scope>
</reference>
<dbReference type="Pfam" id="PF14845">
    <property type="entry name" value="Glycohydro_20b2"/>
    <property type="match status" value="1"/>
</dbReference>
<sequence>MSRFLLLFGFALNALIGLSLANEPAWGYRCEHSNCKKVELTEENKKTAVSLSVCRLFCDEVYGTLWPKPTGEIAPSNEVVKINLHDITFKTNNFKLYPAYWAMATDRFLEMQKKKFPTKYSVKSGGNPLVIEVLVDSDDMTFNLDTYEGYKLKIVDQDGVHAIVTAKNFYGARNALESLSQLIVYDNIRNEIVIVSSTEFSDEPKFKYRAILLDTSRNYFSIEAIKRTIEGMAMVKLNTFHWHITDSQSFPMVVKSHPDLSKLGAYSPDKIYTAEDIKDVVRFAKARGIRVLPEFDAPAHVGEGWQKKGLTTCFNAQPWKDFCVEAPCGQLAVHKDELYDVLEDIYREMVENFEYPDLFHMGGDEVSVSCWNSSADLQKWMLNKNWGLTDKDFMRLWGHFQSNAISRLDKVNINKTQVILWTSHLTEEPFLSQYLNNERYIIQIWTTGDDPKVKTILEKGYKMIVSNYDALYFDCGFGAWVTDGNNWCSPYIGWQKVYDNRMENIAGNYVNQVYGAAAALWSEQVDEFALDAKLWPRASALAERLWSDPEGGWKSAESRMLVNRRRLVDIAGIAAERLQPEWCLQNEGDCPI</sequence>
<evidence type="ECO:0000313" key="12">
    <source>
        <dbReference type="EMBL" id="CAG9804653.1"/>
    </source>
</evidence>
<name>A0A9N9RWZ1_9DIPT</name>
<reference evidence="12" key="2">
    <citation type="submission" date="2022-10" db="EMBL/GenBank/DDBJ databases">
        <authorList>
            <consortium name="ENA_rothamsted_submissions"/>
            <consortium name="culmorum"/>
            <person name="King R."/>
        </authorList>
    </citation>
    <scope>NUCLEOTIDE SEQUENCE</scope>
</reference>
<evidence type="ECO:0000256" key="4">
    <source>
        <dbReference type="ARBA" id="ARBA00022801"/>
    </source>
</evidence>
<dbReference type="Proteomes" id="UP001153620">
    <property type="component" value="Chromosome 2"/>
</dbReference>
<feature type="chain" id="PRO_5040257767" description="Beta-hexosaminidase" evidence="9">
    <location>
        <begin position="22"/>
        <end position="592"/>
    </location>
</feature>
<keyword evidence="6 7" id="KW-0326">Glycosidase</keyword>
<accession>A0A9N9RWZ1</accession>
<proteinExistence type="inferred from homology"/>
<organism evidence="12 13">
    <name type="scientific">Chironomus riparius</name>
    <dbReference type="NCBI Taxonomy" id="315576"/>
    <lineage>
        <taxon>Eukaryota</taxon>
        <taxon>Metazoa</taxon>
        <taxon>Ecdysozoa</taxon>
        <taxon>Arthropoda</taxon>
        <taxon>Hexapoda</taxon>
        <taxon>Insecta</taxon>
        <taxon>Pterygota</taxon>
        <taxon>Neoptera</taxon>
        <taxon>Endopterygota</taxon>
        <taxon>Diptera</taxon>
        <taxon>Nematocera</taxon>
        <taxon>Chironomoidea</taxon>
        <taxon>Chironomidae</taxon>
        <taxon>Chironominae</taxon>
        <taxon>Chironomus</taxon>
    </lineage>
</organism>
<dbReference type="PRINTS" id="PR00738">
    <property type="entry name" value="GLHYDRLASE20"/>
</dbReference>
<evidence type="ECO:0000256" key="7">
    <source>
        <dbReference type="PIRNR" id="PIRNR001093"/>
    </source>
</evidence>
<dbReference type="FunFam" id="3.20.20.80:FF:000063">
    <property type="entry name" value="Beta-hexosaminidase"/>
    <property type="match status" value="1"/>
</dbReference>
<dbReference type="AlphaFoldDB" id="A0A9N9RWZ1"/>
<keyword evidence="4 7" id="KW-0378">Hydrolase</keyword>
<feature type="active site" description="Proton donor" evidence="8">
    <location>
        <position position="365"/>
    </location>
</feature>
<dbReference type="GO" id="GO:0005975">
    <property type="term" value="P:carbohydrate metabolic process"/>
    <property type="evidence" value="ECO:0007669"/>
    <property type="project" value="InterPro"/>
</dbReference>
<dbReference type="InterPro" id="IPR029018">
    <property type="entry name" value="Hex-like_dom2"/>
</dbReference>
<evidence type="ECO:0000313" key="13">
    <source>
        <dbReference type="Proteomes" id="UP001153620"/>
    </source>
</evidence>
<dbReference type="GO" id="GO:0016231">
    <property type="term" value="F:beta-N-acetylglucosaminidase activity"/>
    <property type="evidence" value="ECO:0007669"/>
    <property type="project" value="TreeGrafter"/>
</dbReference>
<protein>
    <recommendedName>
        <fullName evidence="7">Beta-hexosaminidase</fullName>
        <ecNumber evidence="7">3.2.1.52</ecNumber>
    </recommendedName>
</protein>
<dbReference type="SUPFAM" id="SSF51445">
    <property type="entry name" value="(Trans)glycosidases"/>
    <property type="match status" value="1"/>
</dbReference>
<comment type="similarity">
    <text evidence="2 7">Belongs to the glycosyl hydrolase 20 family.</text>
</comment>
<feature type="domain" description="Glycoside hydrolase family 20 catalytic" evidence="10">
    <location>
        <begin position="206"/>
        <end position="548"/>
    </location>
</feature>
<dbReference type="PIRSF" id="PIRSF001093">
    <property type="entry name" value="B-hxosamndse_ab_euk"/>
    <property type="match status" value="1"/>
</dbReference>
<keyword evidence="13" id="KW-1185">Reference proteome</keyword>
<evidence type="ECO:0000256" key="6">
    <source>
        <dbReference type="ARBA" id="ARBA00023295"/>
    </source>
</evidence>
<dbReference type="SUPFAM" id="SSF55545">
    <property type="entry name" value="beta-N-acetylhexosaminidase-like domain"/>
    <property type="match status" value="1"/>
</dbReference>
<dbReference type="EC" id="3.2.1.52" evidence="7"/>
<comment type="catalytic activity">
    <reaction evidence="1 7">
        <text>Hydrolysis of terminal non-reducing N-acetyl-D-hexosamine residues in N-acetyl-beta-D-hexosaminides.</text>
        <dbReference type="EC" id="3.2.1.52"/>
    </reaction>
</comment>
<dbReference type="CDD" id="cd06562">
    <property type="entry name" value="GH20_HexA_HexB-like"/>
    <property type="match status" value="1"/>
</dbReference>
<dbReference type="Pfam" id="PF00728">
    <property type="entry name" value="Glyco_hydro_20"/>
    <property type="match status" value="1"/>
</dbReference>
<dbReference type="InterPro" id="IPR029019">
    <property type="entry name" value="HEX_eukaryotic_N"/>
</dbReference>
<dbReference type="OrthoDB" id="428480at2759"/>
<evidence type="ECO:0000256" key="1">
    <source>
        <dbReference type="ARBA" id="ARBA00001231"/>
    </source>
</evidence>
<dbReference type="PANTHER" id="PTHR22600">
    <property type="entry name" value="BETA-HEXOSAMINIDASE"/>
    <property type="match status" value="1"/>
</dbReference>
<dbReference type="Gene3D" id="3.30.379.10">
    <property type="entry name" value="Chitobiase/beta-hexosaminidase domain 2-like"/>
    <property type="match status" value="1"/>
</dbReference>
<evidence type="ECO:0000259" key="10">
    <source>
        <dbReference type="Pfam" id="PF00728"/>
    </source>
</evidence>
<evidence type="ECO:0000256" key="3">
    <source>
        <dbReference type="ARBA" id="ARBA00022729"/>
    </source>
</evidence>
<keyword evidence="3 9" id="KW-0732">Signal</keyword>
<dbReference type="GO" id="GO:0030203">
    <property type="term" value="P:glycosaminoglycan metabolic process"/>
    <property type="evidence" value="ECO:0007669"/>
    <property type="project" value="TreeGrafter"/>
</dbReference>
<evidence type="ECO:0000256" key="9">
    <source>
        <dbReference type="SAM" id="SignalP"/>
    </source>
</evidence>
<dbReference type="PANTHER" id="PTHR22600:SF26">
    <property type="entry name" value="BETA-N-ACETYLHEXOSAMINIDASE"/>
    <property type="match status" value="1"/>
</dbReference>